<evidence type="ECO:0000256" key="2">
    <source>
        <dbReference type="SAM" id="Phobius"/>
    </source>
</evidence>
<evidence type="ECO:0000256" key="1">
    <source>
        <dbReference type="SAM" id="MobiDB-lite"/>
    </source>
</evidence>
<dbReference type="EMBL" id="OZ019893">
    <property type="protein sequence ID" value="CAK9189787.1"/>
    <property type="molecule type" value="Genomic_DNA"/>
</dbReference>
<sequence length="218" mass="24020">MASRYAAVSQDELQTKKKQTRSGDQQQQQQRVEKEEVVQGGGKLSMSAIAESVDRLLDESHRYKSAVQAAFVRFQLPPPSPASPPHLPIDSLLSALQYFIERIMEKLDAKAGKLVLRTVTQDDINTVVQADPALSLDHQTLDYEQFERFARETLKHIALDRGKRLGLFMIGGMLVVHMTKNAVKRIPLLGAPLGAFINVMVPTTLVGPAVGVAGAMYL</sequence>
<keyword evidence="2" id="KW-1133">Transmembrane helix</keyword>
<evidence type="ECO:0000313" key="3">
    <source>
        <dbReference type="EMBL" id="CAK9189787.1"/>
    </source>
</evidence>
<gene>
    <name evidence="3" type="ORF">CSSPTR1EN2_LOCUS438</name>
</gene>
<keyword evidence="4" id="KW-1185">Reference proteome</keyword>
<evidence type="ECO:0000313" key="4">
    <source>
        <dbReference type="Proteomes" id="UP001497512"/>
    </source>
</evidence>
<protein>
    <submittedName>
        <fullName evidence="3">Uncharacterized protein</fullName>
    </submittedName>
</protein>
<organism evidence="3 4">
    <name type="scientific">Sphagnum troendelagicum</name>
    <dbReference type="NCBI Taxonomy" id="128251"/>
    <lineage>
        <taxon>Eukaryota</taxon>
        <taxon>Viridiplantae</taxon>
        <taxon>Streptophyta</taxon>
        <taxon>Embryophyta</taxon>
        <taxon>Bryophyta</taxon>
        <taxon>Sphagnophytina</taxon>
        <taxon>Sphagnopsida</taxon>
        <taxon>Sphagnales</taxon>
        <taxon>Sphagnaceae</taxon>
        <taxon>Sphagnum</taxon>
    </lineage>
</organism>
<proteinExistence type="predicted"/>
<name>A0ABP0T930_9BRYO</name>
<feature type="region of interest" description="Disordered" evidence="1">
    <location>
        <begin position="1"/>
        <end position="39"/>
    </location>
</feature>
<keyword evidence="2" id="KW-0812">Transmembrane</keyword>
<accession>A0ABP0T930</accession>
<feature type="transmembrane region" description="Helical" evidence="2">
    <location>
        <begin position="195"/>
        <end position="217"/>
    </location>
</feature>
<dbReference type="Proteomes" id="UP001497512">
    <property type="component" value="Chromosome 1"/>
</dbReference>
<keyword evidence="2" id="KW-0472">Membrane</keyword>
<reference evidence="3 4" key="1">
    <citation type="submission" date="2024-02" db="EMBL/GenBank/DDBJ databases">
        <authorList>
            <consortium name="ELIXIR-Norway"/>
            <consortium name="Elixir Norway"/>
        </authorList>
    </citation>
    <scope>NUCLEOTIDE SEQUENCE [LARGE SCALE GENOMIC DNA]</scope>
</reference>